<protein>
    <submittedName>
        <fullName evidence="1">Uncharacterized protein</fullName>
    </submittedName>
</protein>
<dbReference type="RefSeq" id="WP_350281067.1">
    <property type="nucleotide sequence ID" value="NZ_CP158165.1"/>
</dbReference>
<proteinExistence type="predicted"/>
<dbReference type="Pfam" id="PF21997">
    <property type="entry name" value="DUF6928"/>
    <property type="match status" value="1"/>
</dbReference>
<dbReference type="EMBL" id="CP158165">
    <property type="protein sequence ID" value="XBV28315.1"/>
    <property type="molecule type" value="Genomic_DNA"/>
</dbReference>
<dbReference type="InterPro" id="IPR053847">
    <property type="entry name" value="DUF6928"/>
</dbReference>
<gene>
    <name evidence="1" type="ORF">ABN611_18190</name>
</gene>
<organism evidence="1">
    <name type="scientific">Kribbella sp. HUAS MG21</name>
    <dbReference type="NCBI Taxonomy" id="3160966"/>
    <lineage>
        <taxon>Bacteria</taxon>
        <taxon>Bacillati</taxon>
        <taxon>Actinomycetota</taxon>
        <taxon>Actinomycetes</taxon>
        <taxon>Propionibacteriales</taxon>
        <taxon>Kribbellaceae</taxon>
        <taxon>Kribbella</taxon>
    </lineage>
</organism>
<reference evidence="1" key="1">
    <citation type="submission" date="2024-06" db="EMBL/GenBank/DDBJ databases">
        <title>Kribbella sp. strain HUAS MG21 genome sequences.</title>
        <authorList>
            <person name="Mo P."/>
        </authorList>
    </citation>
    <scope>NUCLEOTIDE SEQUENCE</scope>
    <source>
        <strain evidence="1">HUAS MG21</strain>
    </source>
</reference>
<accession>A0AAU7TMV0</accession>
<name>A0AAU7TMV0_9ACTN</name>
<dbReference type="AlphaFoldDB" id="A0AAU7TMV0"/>
<sequence length="202" mass="22789">MGAKTWMLLYADGDVASVLRSHPQPNRDASREVLGRLHPGARLTPVEDGNLLDHPNPRDGEVYAGVYPGLTVVTTEDVALDRPSTLPQRFIDEARGRTLYLHAMHSVIDWFAYAIWEDGVLRRSLSLAPDHGIIENLGDPLDFEKPYWAGDHPMPSWYAFVFHPLDLGEAALRHLFGFIYEGRLEDDDPDLEEIALVGYRRS</sequence>
<evidence type="ECO:0000313" key="1">
    <source>
        <dbReference type="EMBL" id="XBV28315.1"/>
    </source>
</evidence>